<evidence type="ECO:0000256" key="1">
    <source>
        <dbReference type="SAM" id="Phobius"/>
    </source>
</evidence>
<dbReference type="AlphaFoldDB" id="A0A5N6N4C5"/>
<feature type="transmembrane region" description="Helical" evidence="1">
    <location>
        <begin position="42"/>
        <end position="65"/>
    </location>
</feature>
<evidence type="ECO:0000313" key="2">
    <source>
        <dbReference type="EMBL" id="KAD4180522.1"/>
    </source>
</evidence>
<organism evidence="2 3">
    <name type="scientific">Mikania micrantha</name>
    <name type="common">bitter vine</name>
    <dbReference type="NCBI Taxonomy" id="192012"/>
    <lineage>
        <taxon>Eukaryota</taxon>
        <taxon>Viridiplantae</taxon>
        <taxon>Streptophyta</taxon>
        <taxon>Embryophyta</taxon>
        <taxon>Tracheophyta</taxon>
        <taxon>Spermatophyta</taxon>
        <taxon>Magnoliopsida</taxon>
        <taxon>eudicotyledons</taxon>
        <taxon>Gunneridae</taxon>
        <taxon>Pentapetalae</taxon>
        <taxon>asterids</taxon>
        <taxon>campanulids</taxon>
        <taxon>Asterales</taxon>
        <taxon>Asteraceae</taxon>
        <taxon>Asteroideae</taxon>
        <taxon>Heliantheae alliance</taxon>
        <taxon>Eupatorieae</taxon>
        <taxon>Mikania</taxon>
    </lineage>
</organism>
<keyword evidence="1" id="KW-1133">Transmembrane helix</keyword>
<protein>
    <submittedName>
        <fullName evidence="2">Uncharacterized protein</fullName>
    </submittedName>
</protein>
<reference evidence="2 3" key="1">
    <citation type="submission" date="2019-05" db="EMBL/GenBank/DDBJ databases">
        <title>Mikania micrantha, genome provides insights into the molecular mechanism of rapid growth.</title>
        <authorList>
            <person name="Liu B."/>
        </authorList>
    </citation>
    <scope>NUCLEOTIDE SEQUENCE [LARGE SCALE GENOMIC DNA]</scope>
    <source>
        <strain evidence="2">NLD-2019</strain>
        <tissue evidence="2">Leaf</tissue>
    </source>
</reference>
<evidence type="ECO:0000313" key="3">
    <source>
        <dbReference type="Proteomes" id="UP000326396"/>
    </source>
</evidence>
<comment type="caution">
    <text evidence="2">The sequence shown here is derived from an EMBL/GenBank/DDBJ whole genome shotgun (WGS) entry which is preliminary data.</text>
</comment>
<keyword evidence="1" id="KW-0472">Membrane</keyword>
<dbReference type="Proteomes" id="UP000326396">
    <property type="component" value="Linkage Group LG4"/>
</dbReference>
<sequence>MVLNEVGEAYLPSSAMFAREGVIVGAQPVAGGILLRCKVARLAWFFVVAASAATGSLLLLECLFVTEREAYERGLLKREAYSATAIQFALKTEKGRSSYLCNYGLCWPGRALSFLCQIPSYQTRLTSYQPTKGCEAGPVTKNESISVHGRAGGRSTVQAQCSGIGSDSTKVECLVEGPVQ</sequence>
<keyword evidence="3" id="KW-1185">Reference proteome</keyword>
<accession>A0A5N6N4C5</accession>
<name>A0A5N6N4C5_9ASTR</name>
<gene>
    <name evidence="2" type="ORF">E3N88_29113</name>
</gene>
<keyword evidence="1" id="KW-0812">Transmembrane</keyword>
<dbReference type="OrthoDB" id="1816170at2759"/>
<dbReference type="EMBL" id="SZYD01000014">
    <property type="protein sequence ID" value="KAD4180522.1"/>
    <property type="molecule type" value="Genomic_DNA"/>
</dbReference>
<proteinExistence type="predicted"/>